<dbReference type="RefSeq" id="XP_038731132.1">
    <property type="nucleotide sequence ID" value="XM_038878294.1"/>
</dbReference>
<dbReference type="GO" id="GO:0016020">
    <property type="term" value="C:membrane"/>
    <property type="evidence" value="ECO:0007669"/>
    <property type="project" value="UniProtKB-SubCell"/>
</dbReference>
<dbReference type="PANTHER" id="PTHR12308:SF73">
    <property type="entry name" value="ANOCTAMIN"/>
    <property type="match status" value="1"/>
</dbReference>
<keyword evidence="4 6" id="KW-0472">Membrane</keyword>
<dbReference type="Pfam" id="PF04547">
    <property type="entry name" value="Anoctamin"/>
    <property type="match status" value="1"/>
</dbReference>
<dbReference type="Proteomes" id="UP000710849">
    <property type="component" value="Unassembled WGS sequence"/>
</dbReference>
<name>A0A9P5M2Y5_9HELO</name>
<evidence type="ECO:0000256" key="3">
    <source>
        <dbReference type="ARBA" id="ARBA00022989"/>
    </source>
</evidence>
<sequence length="748" mass="84892">MASLKSIYEPNPALGNAPNTNFEVDFVIDYRFATTNKVEAEAQFVKLIEALNDVGLMTEVRNGDNCSLLIFIKAASDRHLRSEVYRSRVQDWLYGVRTAAPEKNMQEALSAEPMTEAERLRLVYLLITKPRNEGGAGITPKRGEWQGVESIFPLHDHEFNKAWIKEITSKYLLTTKDLEDIKDRFGEKIGFYFAFLQSYFMFLVFPAAFGFCAWVLFGQYSPIYAVVNGLWGIVYTEYWKKQETDLAVQWGVRGVSKIQHKRPDFKHEREIKDPVTGEQIKFYSPVKRLSRQLLQVPFALCAIVILGSLIATCFAIEIFISEVYNGPFKAYLTFLPTVILTVFMPTLSVLLTGFASKLTDLENYETTDAHDAAMVQKIFVLNFITSYMPIFLTAFVYVPFAQHIVPHLDIFQMAVRPFAENDEQMTAPKAGFQINPDRLKKQVIYFTVTAQIVNFALEVIVPYVKRSVFRKYKEVQADRAAKRGGSSAPESDHPEEVAFLTRVRNEAELGIYDVTSDFREMVIQFGYLSLFSVVWPLTGLSFLINNWIELRGDALKIALETQRPVPWRADSIGPWLDALGFLSWLGSLSTAALVYLFSGDGFGPDGTPSKMTGWGVLLTMFFSEHIYLTLRRGIRLALSKIDSPGLQRERRERFAVRKYVVPAMFASQYLQETISQEAAEKAASGGITNGEKISRNTLEEEARESSLRGHGTAEERFWQRQRGQGETIAMGRSFINKTAPNVESKKEL</sequence>
<dbReference type="GeneID" id="62151368"/>
<evidence type="ECO:0000256" key="5">
    <source>
        <dbReference type="SAM" id="MobiDB-lite"/>
    </source>
</evidence>
<dbReference type="AlphaFoldDB" id="A0A9P5M2Y5"/>
<evidence type="ECO:0000313" key="10">
    <source>
        <dbReference type="Proteomes" id="UP000710849"/>
    </source>
</evidence>
<dbReference type="EMBL" id="RCSW01000015">
    <property type="protein sequence ID" value="KAF7937984.1"/>
    <property type="molecule type" value="Genomic_DNA"/>
</dbReference>
<evidence type="ECO:0000256" key="6">
    <source>
        <dbReference type="SAM" id="Phobius"/>
    </source>
</evidence>
<protein>
    <recommendedName>
        <fullName evidence="11">Plasma membrane channel protein</fullName>
    </recommendedName>
</protein>
<feature type="domain" description="Anoctamin transmembrane" evidence="7">
    <location>
        <begin position="181"/>
        <end position="652"/>
    </location>
</feature>
<feature type="transmembrane region" description="Helical" evidence="6">
    <location>
        <begin position="443"/>
        <end position="464"/>
    </location>
</feature>
<comment type="caution">
    <text evidence="9">The sequence shown here is derived from an EMBL/GenBank/DDBJ whole genome shotgun (WGS) entry which is preliminary data.</text>
</comment>
<feature type="compositionally biased region" description="Basic and acidic residues" evidence="5">
    <location>
        <begin position="692"/>
        <end position="718"/>
    </location>
</feature>
<dbReference type="GO" id="GO:0032541">
    <property type="term" value="C:cortical endoplasmic reticulum"/>
    <property type="evidence" value="ECO:0007669"/>
    <property type="project" value="TreeGrafter"/>
</dbReference>
<dbReference type="InterPro" id="IPR007632">
    <property type="entry name" value="Anoctamin"/>
</dbReference>
<proteinExistence type="predicted"/>
<dbReference type="GO" id="GO:0005254">
    <property type="term" value="F:chloride channel activity"/>
    <property type="evidence" value="ECO:0007669"/>
    <property type="project" value="TreeGrafter"/>
</dbReference>
<feature type="domain" description="Anoctamin alpha-beta plait" evidence="8">
    <location>
        <begin position="23"/>
        <end position="148"/>
    </location>
</feature>
<organism evidence="9 10">
    <name type="scientific">Botrytis byssoidea</name>
    <dbReference type="NCBI Taxonomy" id="139641"/>
    <lineage>
        <taxon>Eukaryota</taxon>
        <taxon>Fungi</taxon>
        <taxon>Dikarya</taxon>
        <taxon>Ascomycota</taxon>
        <taxon>Pezizomycotina</taxon>
        <taxon>Leotiomycetes</taxon>
        <taxon>Helotiales</taxon>
        <taxon>Sclerotiniaceae</taxon>
        <taxon>Botrytis</taxon>
    </lineage>
</organism>
<gene>
    <name evidence="9" type="ORF">EAE97_007780</name>
</gene>
<evidence type="ECO:0008006" key="11">
    <source>
        <dbReference type="Google" id="ProtNLM"/>
    </source>
</evidence>
<evidence type="ECO:0000259" key="7">
    <source>
        <dbReference type="Pfam" id="PF04547"/>
    </source>
</evidence>
<feature type="transmembrane region" description="Helical" evidence="6">
    <location>
        <begin position="296"/>
        <end position="320"/>
    </location>
</feature>
<feature type="transmembrane region" description="Helical" evidence="6">
    <location>
        <begin position="375"/>
        <end position="398"/>
    </location>
</feature>
<dbReference type="PANTHER" id="PTHR12308">
    <property type="entry name" value="ANOCTAMIN"/>
    <property type="match status" value="1"/>
</dbReference>
<evidence type="ECO:0000313" key="9">
    <source>
        <dbReference type="EMBL" id="KAF7937984.1"/>
    </source>
</evidence>
<feature type="region of interest" description="Disordered" evidence="5">
    <location>
        <begin position="682"/>
        <end position="748"/>
    </location>
</feature>
<dbReference type="Pfam" id="PF20877">
    <property type="entry name" value="Anoctamin_N"/>
    <property type="match status" value="1"/>
</dbReference>
<keyword evidence="2 6" id="KW-0812">Transmembrane</keyword>
<dbReference type="InterPro" id="IPR049452">
    <property type="entry name" value="Anoctamin_TM"/>
</dbReference>
<reference evidence="9 10" key="1">
    <citation type="journal article" date="2020" name="Genome Biol. Evol.">
        <title>Comparative genomics of Sclerotiniaceae.</title>
        <authorList>
            <person name="Valero Jimenez C.A."/>
            <person name="Steentjes M."/>
            <person name="Scholten O.E."/>
            <person name="Van Kan J.A.L."/>
        </authorList>
    </citation>
    <scope>NUCLEOTIDE SEQUENCE [LARGE SCALE GENOMIC DNA]</scope>
    <source>
        <strain evidence="9 10">MUCL 94</strain>
    </source>
</reference>
<accession>A0A9P5M2Y5</accession>
<evidence type="ECO:0000256" key="1">
    <source>
        <dbReference type="ARBA" id="ARBA00004141"/>
    </source>
</evidence>
<evidence type="ECO:0000256" key="2">
    <source>
        <dbReference type="ARBA" id="ARBA00022692"/>
    </source>
</evidence>
<feature type="transmembrane region" description="Helical" evidence="6">
    <location>
        <begin position="332"/>
        <end position="355"/>
    </location>
</feature>
<dbReference type="InterPro" id="IPR049456">
    <property type="entry name" value="Anoctamin_N_fung"/>
</dbReference>
<keyword evidence="10" id="KW-1185">Reference proteome</keyword>
<evidence type="ECO:0000256" key="4">
    <source>
        <dbReference type="ARBA" id="ARBA00023136"/>
    </source>
</evidence>
<feature type="transmembrane region" description="Helical" evidence="6">
    <location>
        <begin position="191"/>
        <end position="217"/>
    </location>
</feature>
<comment type="subcellular location">
    <subcellularLocation>
        <location evidence="1">Membrane</location>
        <topology evidence="1">Multi-pass membrane protein</topology>
    </subcellularLocation>
</comment>
<evidence type="ECO:0000259" key="8">
    <source>
        <dbReference type="Pfam" id="PF20877"/>
    </source>
</evidence>
<feature type="transmembrane region" description="Helical" evidence="6">
    <location>
        <begin position="525"/>
        <end position="548"/>
    </location>
</feature>
<keyword evidence="3 6" id="KW-1133">Transmembrane helix</keyword>